<dbReference type="SUPFAM" id="SSF52540">
    <property type="entry name" value="P-loop containing nucleoside triphosphate hydrolases"/>
    <property type="match status" value="1"/>
</dbReference>
<evidence type="ECO:0000313" key="5">
    <source>
        <dbReference type="Proteomes" id="UP000796880"/>
    </source>
</evidence>
<evidence type="ECO:0000259" key="3">
    <source>
        <dbReference type="Pfam" id="PF00931"/>
    </source>
</evidence>
<dbReference type="InterPro" id="IPR042197">
    <property type="entry name" value="Apaf_helical"/>
</dbReference>
<dbReference type="GO" id="GO:0043531">
    <property type="term" value="F:ADP binding"/>
    <property type="evidence" value="ECO:0007669"/>
    <property type="project" value="InterPro"/>
</dbReference>
<protein>
    <recommendedName>
        <fullName evidence="3">NB-ARC domain-containing protein</fullName>
    </recommendedName>
</protein>
<dbReference type="Proteomes" id="UP000796880">
    <property type="component" value="Unassembled WGS sequence"/>
</dbReference>
<dbReference type="EMBL" id="VOIH02000003">
    <property type="protein sequence ID" value="KAF3451589.1"/>
    <property type="molecule type" value="Genomic_DNA"/>
</dbReference>
<dbReference type="PANTHER" id="PTHR36766:SF41">
    <property type="entry name" value="AAA+ ATPASE DOMAIN-CONTAINING PROTEIN"/>
    <property type="match status" value="1"/>
</dbReference>
<evidence type="ECO:0000256" key="2">
    <source>
        <dbReference type="SAM" id="MobiDB-lite"/>
    </source>
</evidence>
<comment type="caution">
    <text evidence="4">The sequence shown here is derived from an EMBL/GenBank/DDBJ whole genome shotgun (WGS) entry which is preliminary data.</text>
</comment>
<feature type="region of interest" description="Disordered" evidence="2">
    <location>
        <begin position="106"/>
        <end position="139"/>
    </location>
</feature>
<dbReference type="OrthoDB" id="1900634at2759"/>
<keyword evidence="1" id="KW-0611">Plant defense</keyword>
<dbReference type="Pfam" id="PF00931">
    <property type="entry name" value="NB-ARC"/>
    <property type="match status" value="1"/>
</dbReference>
<evidence type="ECO:0000313" key="4">
    <source>
        <dbReference type="EMBL" id="KAF3451589.1"/>
    </source>
</evidence>
<keyword evidence="5" id="KW-1185">Reference proteome</keyword>
<reference evidence="4" key="1">
    <citation type="submission" date="2020-03" db="EMBL/GenBank/DDBJ databases">
        <title>A high-quality chromosome-level genome assembly of a woody plant with both climbing and erect habits, Rhamnella rubrinervis.</title>
        <authorList>
            <person name="Lu Z."/>
            <person name="Yang Y."/>
            <person name="Zhu X."/>
            <person name="Sun Y."/>
        </authorList>
    </citation>
    <scope>NUCLEOTIDE SEQUENCE</scope>
    <source>
        <strain evidence="4">BYM</strain>
        <tissue evidence="4">Leaf</tissue>
    </source>
</reference>
<dbReference type="Gene3D" id="1.10.8.430">
    <property type="entry name" value="Helical domain of apoptotic protease-activating factors"/>
    <property type="match status" value="1"/>
</dbReference>
<feature type="compositionally biased region" description="Polar residues" evidence="2">
    <location>
        <begin position="110"/>
        <end position="124"/>
    </location>
</feature>
<dbReference type="Gene3D" id="3.40.50.300">
    <property type="entry name" value="P-loop containing nucleotide triphosphate hydrolases"/>
    <property type="match status" value="1"/>
</dbReference>
<proteinExistence type="predicted"/>
<feature type="domain" description="NB-ARC" evidence="3">
    <location>
        <begin position="156"/>
        <end position="344"/>
    </location>
</feature>
<dbReference type="PRINTS" id="PR00364">
    <property type="entry name" value="DISEASERSIST"/>
</dbReference>
<dbReference type="InterPro" id="IPR027417">
    <property type="entry name" value="P-loop_NTPase"/>
</dbReference>
<organism evidence="4 5">
    <name type="scientific">Rhamnella rubrinervis</name>
    <dbReference type="NCBI Taxonomy" id="2594499"/>
    <lineage>
        <taxon>Eukaryota</taxon>
        <taxon>Viridiplantae</taxon>
        <taxon>Streptophyta</taxon>
        <taxon>Embryophyta</taxon>
        <taxon>Tracheophyta</taxon>
        <taxon>Spermatophyta</taxon>
        <taxon>Magnoliopsida</taxon>
        <taxon>eudicotyledons</taxon>
        <taxon>Gunneridae</taxon>
        <taxon>Pentapetalae</taxon>
        <taxon>rosids</taxon>
        <taxon>fabids</taxon>
        <taxon>Rosales</taxon>
        <taxon>Rhamnaceae</taxon>
        <taxon>rhamnoid group</taxon>
        <taxon>Rhamneae</taxon>
        <taxon>Rhamnella</taxon>
    </lineage>
</organism>
<sequence>MAQEIEQYLMAKFQAGLGGKDKGSSKIPMFSQFQEIKTLLEEILRSLAPANQSNVREKLYCLNNLLSECQMLSEKRYIFRSPEDLLTINKIRLKLKQIKKELKEMKGSKMASNGNVSQPNNAASPSGDAHTSKPRSASRSVDAFKVHGFNDDVTTLERLLLRQGSDDGFKAIAIVGANGIGKTTLCQLIFNKPEVKGHFLPRIWVCMSECHDDDDDKKAIIKRMLFSLGVEEKTMNSVWDSRGLEGLLCALYLQLVGKRYLIVFDDARETDSWHEQLNSKLTGDGKWDQKFAYGLPKGCGGTVIVSTRNEEVAKGLVGEKNLYRLLPLSDPESCWAIFKDSVKKDVREFNHSNLEDLKMEVKMKCAGIPLAIKMMGEIMRKQISEGAAGIQTHQP</sequence>
<evidence type="ECO:0000256" key="1">
    <source>
        <dbReference type="ARBA" id="ARBA00022821"/>
    </source>
</evidence>
<dbReference type="GO" id="GO:0006952">
    <property type="term" value="P:defense response"/>
    <property type="evidence" value="ECO:0007669"/>
    <property type="project" value="UniProtKB-KW"/>
</dbReference>
<gene>
    <name evidence="4" type="ORF">FNV43_RR07684</name>
</gene>
<dbReference type="PANTHER" id="PTHR36766">
    <property type="entry name" value="PLANT BROAD-SPECTRUM MILDEW RESISTANCE PROTEIN RPW8"/>
    <property type="match status" value="1"/>
</dbReference>
<dbReference type="InterPro" id="IPR002182">
    <property type="entry name" value="NB-ARC"/>
</dbReference>
<name>A0A8K0HH18_9ROSA</name>
<accession>A0A8K0HH18</accession>
<dbReference type="AlphaFoldDB" id="A0A8K0HH18"/>